<feature type="transmembrane region" description="Helical" evidence="1">
    <location>
        <begin position="51"/>
        <end position="70"/>
    </location>
</feature>
<dbReference type="PANTHER" id="PTHR33306">
    <property type="entry name" value="EXPRESSED PROTEIN-RELATED-RELATED"/>
    <property type="match status" value="1"/>
</dbReference>
<comment type="caution">
    <text evidence="2">The sequence shown here is derived from an EMBL/GenBank/DDBJ whole genome shotgun (WGS) entry which is preliminary data.</text>
</comment>
<dbReference type="Proteomes" id="UP001159364">
    <property type="component" value="Linkage Group LG04"/>
</dbReference>
<keyword evidence="1" id="KW-0812">Transmembrane</keyword>
<accession>A0AAV8TL18</accession>
<protein>
    <submittedName>
        <fullName evidence="2">Uncharacterized protein</fullName>
    </submittedName>
</protein>
<evidence type="ECO:0000313" key="3">
    <source>
        <dbReference type="Proteomes" id="UP001159364"/>
    </source>
</evidence>
<dbReference type="AlphaFoldDB" id="A0AAV8TL18"/>
<name>A0AAV8TL18_9ROSI</name>
<evidence type="ECO:0000256" key="1">
    <source>
        <dbReference type="SAM" id="Phobius"/>
    </source>
</evidence>
<evidence type="ECO:0000313" key="2">
    <source>
        <dbReference type="EMBL" id="KAJ8767571.1"/>
    </source>
</evidence>
<feature type="transmembrane region" description="Helical" evidence="1">
    <location>
        <begin position="98"/>
        <end position="117"/>
    </location>
</feature>
<dbReference type="PANTHER" id="PTHR33306:SF7">
    <property type="entry name" value="EXPRESSED PROTEIN"/>
    <property type="match status" value="1"/>
</dbReference>
<feature type="transmembrane region" description="Helical" evidence="1">
    <location>
        <begin position="20"/>
        <end position="39"/>
    </location>
</feature>
<dbReference type="EMBL" id="JAIWQS010000004">
    <property type="protein sequence ID" value="KAJ8767571.1"/>
    <property type="molecule type" value="Genomic_DNA"/>
</dbReference>
<proteinExistence type="predicted"/>
<sequence>MHYRRRDSIFDVFTLNPLPYPVLLILAVLFVFLGMSWFFNYEEMEETVEVQANWVLFVTPVLLLLLVRWLSCIETPDMFYALSPWERRRRTHHLPSEGTSPWVVAAFIVLLLVLVQFQSSFLDSWHV</sequence>
<keyword evidence="1" id="KW-1133">Transmembrane helix</keyword>
<reference evidence="2 3" key="1">
    <citation type="submission" date="2021-09" db="EMBL/GenBank/DDBJ databases">
        <title>Genomic insights and catalytic innovation underlie evolution of tropane alkaloids biosynthesis.</title>
        <authorList>
            <person name="Wang Y.-J."/>
            <person name="Tian T."/>
            <person name="Huang J.-P."/>
            <person name="Huang S.-X."/>
        </authorList>
    </citation>
    <scope>NUCLEOTIDE SEQUENCE [LARGE SCALE GENOMIC DNA]</scope>
    <source>
        <strain evidence="2">KIB-2018</strain>
        <tissue evidence="2">Leaf</tissue>
    </source>
</reference>
<keyword evidence="1" id="KW-0472">Membrane</keyword>
<organism evidence="2 3">
    <name type="scientific">Erythroxylum novogranatense</name>
    <dbReference type="NCBI Taxonomy" id="1862640"/>
    <lineage>
        <taxon>Eukaryota</taxon>
        <taxon>Viridiplantae</taxon>
        <taxon>Streptophyta</taxon>
        <taxon>Embryophyta</taxon>
        <taxon>Tracheophyta</taxon>
        <taxon>Spermatophyta</taxon>
        <taxon>Magnoliopsida</taxon>
        <taxon>eudicotyledons</taxon>
        <taxon>Gunneridae</taxon>
        <taxon>Pentapetalae</taxon>
        <taxon>rosids</taxon>
        <taxon>fabids</taxon>
        <taxon>Malpighiales</taxon>
        <taxon>Erythroxylaceae</taxon>
        <taxon>Erythroxylum</taxon>
    </lineage>
</organism>
<keyword evidence="3" id="KW-1185">Reference proteome</keyword>
<gene>
    <name evidence="2" type="ORF">K2173_017915</name>
</gene>